<feature type="domain" description="Glycosyl transferase family 1" evidence="3">
    <location>
        <begin position="158"/>
        <end position="315"/>
    </location>
</feature>
<gene>
    <name evidence="4" type="ORF">ACFQ5J_10230</name>
</gene>
<dbReference type="SUPFAM" id="SSF53756">
    <property type="entry name" value="UDP-Glycosyltransferase/glycogen phosphorylase"/>
    <property type="match status" value="1"/>
</dbReference>
<evidence type="ECO:0000256" key="1">
    <source>
        <dbReference type="ARBA" id="ARBA00022676"/>
    </source>
</evidence>
<keyword evidence="1 4" id="KW-0328">Glycosyltransferase</keyword>
<dbReference type="PANTHER" id="PTHR12526:SF629">
    <property type="entry name" value="TEICHURONIC ACID BIOSYNTHESIS GLYCOSYLTRANSFERASE TUAH-RELATED"/>
    <property type="match status" value="1"/>
</dbReference>
<sequence length="341" mass="38380">MEITYRKRANGVVASSYRLQLSDGRQWHLLNQEQAYTVFLDCLNRDDGEGGTFISDRSNHTNRPMLNMTTKARKLEHFHNIHFADYHDPMHSPLTYPSIAESDNLSRTDMVITPTRAQAQDMAQRLRTQVPIVAIPVGSVTPAQLAQPHIPMDQRQRGQILIVARMYYEKHLDDALWAFKRAHDQLPWLTLTIYGYGDGTTDHRDEKLLHKIVDEQHLNDCVTFAGYTNDIGKVYDQSQLLLLSSRYEGFVLAILEAASHGVPTVSYDTHYGPAELIQPGQSGELLPYGDVNGLGDAIIKTFSTQGRLTALSAGAYARAADFSQERVWARWQETVIAPAGK</sequence>
<proteinExistence type="predicted"/>
<name>A0ABW4EA88_9LACO</name>
<dbReference type="Gene3D" id="3.40.50.2000">
    <property type="entry name" value="Glycogen Phosphorylase B"/>
    <property type="match status" value="2"/>
</dbReference>
<dbReference type="EC" id="2.4.-.-" evidence="4"/>
<keyword evidence="2 4" id="KW-0808">Transferase</keyword>
<reference evidence="5" key="1">
    <citation type="journal article" date="2019" name="Int. J. Syst. Evol. Microbiol.">
        <title>The Global Catalogue of Microorganisms (GCM) 10K type strain sequencing project: providing services to taxonomists for standard genome sequencing and annotation.</title>
        <authorList>
            <consortium name="The Broad Institute Genomics Platform"/>
            <consortium name="The Broad Institute Genome Sequencing Center for Infectious Disease"/>
            <person name="Wu L."/>
            <person name="Ma J."/>
        </authorList>
    </citation>
    <scope>NUCLEOTIDE SEQUENCE [LARGE SCALE GENOMIC DNA]</scope>
    <source>
        <strain evidence="5">CCM 8903</strain>
    </source>
</reference>
<evidence type="ECO:0000313" key="5">
    <source>
        <dbReference type="Proteomes" id="UP001597252"/>
    </source>
</evidence>
<dbReference type="EMBL" id="JBHTON010000035">
    <property type="protein sequence ID" value="MFD1485606.1"/>
    <property type="molecule type" value="Genomic_DNA"/>
</dbReference>
<keyword evidence="5" id="KW-1185">Reference proteome</keyword>
<evidence type="ECO:0000256" key="2">
    <source>
        <dbReference type="ARBA" id="ARBA00022679"/>
    </source>
</evidence>
<organism evidence="4 5">
    <name type="scientific">Lacticaseibacillus baoqingensis</name>
    <dbReference type="NCBI Taxonomy" id="2486013"/>
    <lineage>
        <taxon>Bacteria</taxon>
        <taxon>Bacillati</taxon>
        <taxon>Bacillota</taxon>
        <taxon>Bacilli</taxon>
        <taxon>Lactobacillales</taxon>
        <taxon>Lactobacillaceae</taxon>
        <taxon>Lacticaseibacillus</taxon>
    </lineage>
</organism>
<comment type="caution">
    <text evidence="4">The sequence shown here is derived from an EMBL/GenBank/DDBJ whole genome shotgun (WGS) entry which is preliminary data.</text>
</comment>
<dbReference type="RefSeq" id="WP_125752673.1">
    <property type="nucleotide sequence ID" value="NZ_JBHTON010000035.1"/>
</dbReference>
<evidence type="ECO:0000259" key="3">
    <source>
        <dbReference type="Pfam" id="PF00534"/>
    </source>
</evidence>
<evidence type="ECO:0000313" key="4">
    <source>
        <dbReference type="EMBL" id="MFD1485606.1"/>
    </source>
</evidence>
<dbReference type="Proteomes" id="UP001597252">
    <property type="component" value="Unassembled WGS sequence"/>
</dbReference>
<accession>A0ABW4EA88</accession>
<dbReference type="InterPro" id="IPR001296">
    <property type="entry name" value="Glyco_trans_1"/>
</dbReference>
<protein>
    <submittedName>
        <fullName evidence="4">Glycosyltransferase</fullName>
        <ecNumber evidence="4">2.4.-.-</ecNumber>
    </submittedName>
</protein>
<dbReference type="GO" id="GO:0016757">
    <property type="term" value="F:glycosyltransferase activity"/>
    <property type="evidence" value="ECO:0007669"/>
    <property type="project" value="UniProtKB-KW"/>
</dbReference>
<dbReference type="PANTHER" id="PTHR12526">
    <property type="entry name" value="GLYCOSYLTRANSFERASE"/>
    <property type="match status" value="1"/>
</dbReference>
<dbReference type="Pfam" id="PF00534">
    <property type="entry name" value="Glycos_transf_1"/>
    <property type="match status" value="1"/>
</dbReference>